<dbReference type="EMBL" id="VMNX01000039">
    <property type="protein sequence ID" value="MPY49561.1"/>
    <property type="molecule type" value="Genomic_DNA"/>
</dbReference>
<keyword evidence="2" id="KW-1185">Reference proteome</keyword>
<dbReference type="Proteomes" id="UP000373149">
    <property type="component" value="Unassembled WGS sequence"/>
</dbReference>
<gene>
    <name evidence="1" type="ORF">FPZ41_13665</name>
</gene>
<evidence type="ECO:0000313" key="2">
    <source>
        <dbReference type="Proteomes" id="UP000373149"/>
    </source>
</evidence>
<dbReference type="RefSeq" id="WP_152862393.1">
    <property type="nucleotide sequence ID" value="NZ_VMNX01000039.1"/>
</dbReference>
<name>A0A5N8WQ60_9ACTN</name>
<reference evidence="1 2" key="1">
    <citation type="submission" date="2019-09" db="EMBL/GenBank/DDBJ databases">
        <authorList>
            <person name="Duangmal K."/>
            <person name="Teo W.F.A."/>
            <person name="Lipun K."/>
        </authorList>
    </citation>
    <scope>NUCLEOTIDE SEQUENCE [LARGE SCALE GENOMIC DNA]</scope>
    <source>
        <strain evidence="1 2">K1PN6</strain>
    </source>
</reference>
<comment type="caution">
    <text evidence="1">The sequence shown here is derived from an EMBL/GenBank/DDBJ whole genome shotgun (WGS) entry which is preliminary data.</text>
</comment>
<dbReference type="AlphaFoldDB" id="A0A5N8WQ60"/>
<evidence type="ECO:0000313" key="1">
    <source>
        <dbReference type="EMBL" id="MPY49561.1"/>
    </source>
</evidence>
<organism evidence="1 2">
    <name type="scientific">Streptomyces acidicola</name>
    <dbReference type="NCBI Taxonomy" id="2596892"/>
    <lineage>
        <taxon>Bacteria</taxon>
        <taxon>Bacillati</taxon>
        <taxon>Actinomycetota</taxon>
        <taxon>Actinomycetes</taxon>
        <taxon>Kitasatosporales</taxon>
        <taxon>Streptomycetaceae</taxon>
        <taxon>Streptomyces</taxon>
    </lineage>
</organism>
<protein>
    <submittedName>
        <fullName evidence="1">Uncharacterized protein</fullName>
    </submittedName>
</protein>
<proteinExistence type="predicted"/>
<accession>A0A5N8WQ60</accession>
<sequence length="80" mass="8711">MDDSTRLWITARTACLVHARVEQPRDLPVLHERGVQSVRLTSLESLHPLLDVQLGRSMVTVALVTVAFHAASATPLLGSV</sequence>